<accession>A0A9P6QWE3</accession>
<proteinExistence type="predicted"/>
<feature type="domain" description="LIM zinc-binding" evidence="4">
    <location>
        <begin position="7"/>
        <end position="48"/>
    </location>
</feature>
<reference evidence="5" key="1">
    <citation type="journal article" date="2020" name="Fungal Divers.">
        <title>Resolving the Mortierellaceae phylogeny through synthesis of multi-gene phylogenetics and phylogenomics.</title>
        <authorList>
            <person name="Vandepol N."/>
            <person name="Liber J."/>
            <person name="Desiro A."/>
            <person name="Na H."/>
            <person name="Kennedy M."/>
            <person name="Barry K."/>
            <person name="Grigoriev I.V."/>
            <person name="Miller A.N."/>
            <person name="O'Donnell K."/>
            <person name="Stajich J.E."/>
            <person name="Bonito G."/>
        </authorList>
    </citation>
    <scope>NUCLEOTIDE SEQUENCE</scope>
    <source>
        <strain evidence="5">NVP60</strain>
    </source>
</reference>
<dbReference type="OrthoDB" id="8062037at2759"/>
<keyword evidence="2" id="KW-0862">Zinc</keyword>
<keyword evidence="1" id="KW-0479">Metal-binding</keyword>
<feature type="compositionally biased region" description="Basic and acidic residues" evidence="3">
    <location>
        <begin position="110"/>
        <end position="124"/>
    </location>
</feature>
<dbReference type="AlphaFoldDB" id="A0A9P6QWE3"/>
<evidence type="ECO:0000313" key="5">
    <source>
        <dbReference type="EMBL" id="KAG0301744.1"/>
    </source>
</evidence>
<keyword evidence="6" id="KW-1185">Reference proteome</keyword>
<evidence type="ECO:0000256" key="1">
    <source>
        <dbReference type="ARBA" id="ARBA00022723"/>
    </source>
</evidence>
<dbReference type="Gene3D" id="2.10.110.10">
    <property type="entry name" value="Cysteine Rich Protein"/>
    <property type="match status" value="1"/>
</dbReference>
<sequence>MMSTRPCGNCKKTVYVNEKMDAEGRWYHRPCFKCMAPNCGTSLTMRTFQMAALDESVIDEMTQRPLKVLVCKEHVPMLKASISSDSLGLKHSTSAPKPAMAGLHRSFMGDRTKDSHAEGGEHTPTKTQSPRSLDQGSHAHILKGMTKEHKDAPLSVLTAATSLSSSSKSHDALHSDGSSAHKHSPNSAESEVRSTLTTTLPKFHKGRFTVAPSTSDSIAVSHTAAEDAQDPTKDDDSYRTIPVRHRDYGHTEGAAADEKEDNKQERVFAMKGSHNTDNSHDSHLDNLLDPHAELRDIDVSLETVADVSERSERSHLHINPKDEHALDVSLETVADVSERSERNHLHINPKDEHALEEAEVKAPHGEKEEHKLVDMAFRSKLMDKSTKVEHSKKDDAEVDDEWDSAPADDYSRRDTVAGM</sequence>
<feature type="region of interest" description="Disordered" evidence="3">
    <location>
        <begin position="110"/>
        <end position="136"/>
    </location>
</feature>
<gene>
    <name evidence="5" type="ORF">BGZ97_002643</name>
</gene>
<protein>
    <recommendedName>
        <fullName evidence="4">LIM zinc-binding domain-containing protein</fullName>
    </recommendedName>
</protein>
<dbReference type="Proteomes" id="UP000823405">
    <property type="component" value="Unassembled WGS sequence"/>
</dbReference>
<feature type="compositionally biased region" description="Basic and acidic residues" evidence="3">
    <location>
        <begin position="409"/>
        <end position="419"/>
    </location>
</feature>
<dbReference type="InterPro" id="IPR001781">
    <property type="entry name" value="Znf_LIM"/>
</dbReference>
<evidence type="ECO:0000259" key="4">
    <source>
        <dbReference type="Pfam" id="PF00412"/>
    </source>
</evidence>
<feature type="compositionally biased region" description="Basic and acidic residues" evidence="3">
    <location>
        <begin position="383"/>
        <end position="395"/>
    </location>
</feature>
<dbReference type="GO" id="GO:0046872">
    <property type="term" value="F:metal ion binding"/>
    <property type="evidence" value="ECO:0007669"/>
    <property type="project" value="UniProtKB-KW"/>
</dbReference>
<comment type="caution">
    <text evidence="5">The sequence shown here is derived from an EMBL/GenBank/DDBJ whole genome shotgun (WGS) entry which is preliminary data.</text>
</comment>
<organism evidence="5 6">
    <name type="scientific">Linnemannia gamsii</name>
    <dbReference type="NCBI Taxonomy" id="64522"/>
    <lineage>
        <taxon>Eukaryota</taxon>
        <taxon>Fungi</taxon>
        <taxon>Fungi incertae sedis</taxon>
        <taxon>Mucoromycota</taxon>
        <taxon>Mortierellomycotina</taxon>
        <taxon>Mortierellomycetes</taxon>
        <taxon>Mortierellales</taxon>
        <taxon>Mortierellaceae</taxon>
        <taxon>Linnemannia</taxon>
    </lineage>
</organism>
<feature type="compositionally biased region" description="Polar residues" evidence="3">
    <location>
        <begin position="185"/>
        <end position="195"/>
    </location>
</feature>
<dbReference type="Pfam" id="PF00412">
    <property type="entry name" value="LIM"/>
    <property type="match status" value="1"/>
</dbReference>
<evidence type="ECO:0000256" key="3">
    <source>
        <dbReference type="SAM" id="MobiDB-lite"/>
    </source>
</evidence>
<name>A0A9P6QWE3_9FUNG</name>
<feature type="region of interest" description="Disordered" evidence="3">
    <location>
        <begin position="167"/>
        <end position="195"/>
    </location>
</feature>
<dbReference type="SUPFAM" id="SSF57716">
    <property type="entry name" value="Glucocorticoid receptor-like (DNA-binding domain)"/>
    <property type="match status" value="1"/>
</dbReference>
<feature type="region of interest" description="Disordered" evidence="3">
    <location>
        <begin position="383"/>
        <end position="419"/>
    </location>
</feature>
<dbReference type="EMBL" id="JAAAIN010001590">
    <property type="protein sequence ID" value="KAG0301744.1"/>
    <property type="molecule type" value="Genomic_DNA"/>
</dbReference>
<evidence type="ECO:0000256" key="2">
    <source>
        <dbReference type="ARBA" id="ARBA00022833"/>
    </source>
</evidence>
<evidence type="ECO:0000313" key="6">
    <source>
        <dbReference type="Proteomes" id="UP000823405"/>
    </source>
</evidence>
<feature type="compositionally biased region" description="Polar residues" evidence="3">
    <location>
        <begin position="125"/>
        <end position="135"/>
    </location>
</feature>